<reference evidence="4" key="1">
    <citation type="journal article" date="2015" name="J. Biotechnol.">
        <title>The structure of the Cyberlindnera jadinii genome and its relation to Candida utilis analyzed by the occurrence of single nucleotide polymorphisms.</title>
        <authorList>
            <person name="Rupp O."/>
            <person name="Brinkrolf K."/>
            <person name="Buerth C."/>
            <person name="Kunigo M."/>
            <person name="Schneider J."/>
            <person name="Jaenicke S."/>
            <person name="Goesmann A."/>
            <person name="Puehler A."/>
            <person name="Jaeger K.-E."/>
            <person name="Ernst J.F."/>
        </authorList>
    </citation>
    <scope>NUCLEOTIDE SEQUENCE [LARGE SCALE GENOMIC DNA]</scope>
    <source>
        <strain evidence="4">ATCC 18201 / CBS 1600 / BCRC 20928 / JCM 3617 / NBRC 0987 / NRRL Y-1542</strain>
    </source>
</reference>
<feature type="transmembrane region" description="Helical" evidence="2">
    <location>
        <begin position="37"/>
        <end position="58"/>
    </location>
</feature>
<feature type="transmembrane region" description="Helical" evidence="2">
    <location>
        <begin position="214"/>
        <end position="235"/>
    </location>
</feature>
<dbReference type="PANTHER" id="PTHR31726:SF2">
    <property type="entry name" value="PROTEIN ICE2"/>
    <property type="match status" value="1"/>
</dbReference>
<evidence type="ECO:0008006" key="5">
    <source>
        <dbReference type="Google" id="ProtNLM"/>
    </source>
</evidence>
<dbReference type="EMBL" id="CDQK01000001">
    <property type="protein sequence ID" value="CEP21137.1"/>
    <property type="molecule type" value="Genomic_DNA"/>
</dbReference>
<dbReference type="Proteomes" id="UP000038830">
    <property type="component" value="Unassembled WGS sequence"/>
</dbReference>
<accession>A0A0H5C122</accession>
<sequence length="440" mass="49741">MASSTSLSSMSSSSSHSSTSSNASLKRIRKPSPYKQVYNFVRAFFTTLYLLLIVLTVPIAFQVGGVYCGLTFTVTLFCIYSSLTVIRLVLYRNWVVNVLYYSQHLLIPSILTFSLSVFNNNDMEQLKLDHIVYYKFFIKPWMYVIQKSTPWFTLLEGLCTVLAIQSIGQTFTWLKLNKSESWVIVSLLSSGGIITTSMYFLYRIYSSSVEISSASASLIGAILTFCCGVGLYGIISKRGSTVESSLLFAYVVRCIYETFPELSLLASNEMGILISSATNQIRLDVQFLPLLLTDSVTHLVSSLTWNVPVSFQAVLDFFIAAAKTVTPTVLVNLAYRVSVFYSATRIIPALKNPQPSTRSMRVIYAFSPCIIIAVYTHLMMQYSNELDSELCIWGWWLPLDKREGQEIVVDPWLFWNWINMFSTLGLYALELFTDPQEWKG</sequence>
<feature type="transmembrane region" description="Helical" evidence="2">
    <location>
        <begin position="64"/>
        <end position="86"/>
    </location>
</feature>
<dbReference type="Pfam" id="PF08426">
    <property type="entry name" value="ICE2"/>
    <property type="match status" value="1"/>
</dbReference>
<dbReference type="GO" id="GO:0048309">
    <property type="term" value="P:endoplasmic reticulum inheritance"/>
    <property type="evidence" value="ECO:0007669"/>
    <property type="project" value="TreeGrafter"/>
</dbReference>
<dbReference type="GO" id="GO:0000921">
    <property type="term" value="P:septin ring assembly"/>
    <property type="evidence" value="ECO:0007669"/>
    <property type="project" value="TreeGrafter"/>
</dbReference>
<evidence type="ECO:0000256" key="1">
    <source>
        <dbReference type="SAM" id="MobiDB-lite"/>
    </source>
</evidence>
<evidence type="ECO:0000313" key="4">
    <source>
        <dbReference type="Proteomes" id="UP000038830"/>
    </source>
</evidence>
<keyword evidence="2" id="KW-1133">Transmembrane helix</keyword>
<dbReference type="GO" id="GO:0097038">
    <property type="term" value="C:perinuclear endoplasmic reticulum"/>
    <property type="evidence" value="ECO:0007669"/>
    <property type="project" value="TreeGrafter"/>
</dbReference>
<feature type="transmembrane region" description="Helical" evidence="2">
    <location>
        <begin position="151"/>
        <end position="174"/>
    </location>
</feature>
<keyword evidence="2" id="KW-0472">Membrane</keyword>
<organism evidence="3 4">
    <name type="scientific">Cyberlindnera jadinii (strain ATCC 18201 / CBS 1600 / BCRC 20928 / JCM 3617 / NBRC 0987 / NRRL Y-1542)</name>
    <name type="common">Torula yeast</name>
    <name type="synonym">Candida utilis</name>
    <dbReference type="NCBI Taxonomy" id="983966"/>
    <lineage>
        <taxon>Eukaryota</taxon>
        <taxon>Fungi</taxon>
        <taxon>Dikarya</taxon>
        <taxon>Ascomycota</taxon>
        <taxon>Saccharomycotina</taxon>
        <taxon>Saccharomycetes</taxon>
        <taxon>Phaffomycetales</taxon>
        <taxon>Phaffomycetaceae</taxon>
        <taxon>Cyberlindnera</taxon>
    </lineage>
</organism>
<evidence type="ECO:0000313" key="3">
    <source>
        <dbReference type="EMBL" id="CEP21137.1"/>
    </source>
</evidence>
<gene>
    <name evidence="3" type="ORF">BN1211_1164</name>
</gene>
<dbReference type="PANTHER" id="PTHR31726">
    <property type="entry name" value="PROTEIN ICE2"/>
    <property type="match status" value="1"/>
</dbReference>
<dbReference type="GO" id="GO:0005789">
    <property type="term" value="C:endoplasmic reticulum membrane"/>
    <property type="evidence" value="ECO:0007669"/>
    <property type="project" value="TreeGrafter"/>
</dbReference>
<proteinExistence type="predicted"/>
<name>A0A0H5C122_CYBJN</name>
<dbReference type="GO" id="GO:0032541">
    <property type="term" value="C:cortical endoplasmic reticulum"/>
    <property type="evidence" value="ECO:0007669"/>
    <property type="project" value="TreeGrafter"/>
</dbReference>
<feature type="region of interest" description="Disordered" evidence="1">
    <location>
        <begin position="1"/>
        <end position="24"/>
    </location>
</feature>
<feature type="transmembrane region" description="Helical" evidence="2">
    <location>
        <begin position="362"/>
        <end position="380"/>
    </location>
</feature>
<feature type="transmembrane region" description="Helical" evidence="2">
    <location>
        <begin position="181"/>
        <end position="202"/>
    </location>
</feature>
<keyword evidence="2" id="KW-0812">Transmembrane</keyword>
<dbReference type="InterPro" id="IPR013635">
    <property type="entry name" value="Ice2"/>
</dbReference>
<evidence type="ECO:0000256" key="2">
    <source>
        <dbReference type="SAM" id="Phobius"/>
    </source>
</evidence>
<protein>
    <recommendedName>
        <fullName evidence="5">ICE2 protein</fullName>
    </recommendedName>
</protein>
<feature type="transmembrane region" description="Helical" evidence="2">
    <location>
        <begin position="98"/>
        <end position="118"/>
    </location>
</feature>
<dbReference type="AlphaFoldDB" id="A0A0H5C122"/>